<dbReference type="InParanoid" id="H3BGN4"/>
<evidence type="ECO:0000256" key="1">
    <source>
        <dbReference type="SAM" id="MobiDB-lite"/>
    </source>
</evidence>
<dbReference type="GO" id="GO:0005096">
    <property type="term" value="F:GTPase activator activity"/>
    <property type="evidence" value="ECO:0007669"/>
    <property type="project" value="TreeGrafter"/>
</dbReference>
<organism evidence="3 4">
    <name type="scientific">Latimeria chalumnae</name>
    <name type="common">Coelacanth</name>
    <dbReference type="NCBI Taxonomy" id="7897"/>
    <lineage>
        <taxon>Eukaryota</taxon>
        <taxon>Metazoa</taxon>
        <taxon>Chordata</taxon>
        <taxon>Craniata</taxon>
        <taxon>Vertebrata</taxon>
        <taxon>Euteleostomi</taxon>
        <taxon>Coelacanthiformes</taxon>
        <taxon>Coelacanthidae</taxon>
        <taxon>Latimeria</taxon>
    </lineage>
</organism>
<dbReference type="PANTHER" id="PTHR15670">
    <property type="entry name" value="RHO GTPASE ACTIVATING PROTEIN 11A"/>
    <property type="match status" value="1"/>
</dbReference>
<dbReference type="InterPro" id="IPR042869">
    <property type="entry name" value="ARHGAP11A/B"/>
</dbReference>
<dbReference type="OMA" id="YGNLPCF"/>
<dbReference type="eggNOG" id="KOG2710">
    <property type="taxonomic scope" value="Eukaryota"/>
</dbReference>
<dbReference type="InterPro" id="IPR008936">
    <property type="entry name" value="Rho_GTPase_activation_prot"/>
</dbReference>
<sequence>MKLSEDRDVSQTVIQHLKSLGIKIKNWKFHIVIVLSYQDKKVSGYVLFGSPLSTQAMYVLPEGEGTVPRFLVDACEVLSLHLHTEGLFRKPGSMVRVKALKARLEAGENCLPTAFPSDVAALVKQFFRDLPERVIRLELLDPLCRAQQLPEESERISTTTLITFLLPQINLDTLKYFCAFLRLLASRSEDNKMDTRNLALVFTPTLFPGWEGTKRLTVSTEKSLHLQAGVVQTLITHATEIGRAPRFLLAKVPPPLDCEGGCQTPSNTAEGDIRLDGDRQRCRRSVGNIVNGALNRLKTSHTPTAATITAAAVSGAVTPVARTPSSAKRKASVDSSQGAEFTAKKRLEKRLGV</sequence>
<reference evidence="3" key="3">
    <citation type="submission" date="2025-09" db="UniProtKB">
        <authorList>
            <consortium name="Ensembl"/>
        </authorList>
    </citation>
    <scope>IDENTIFICATION</scope>
</reference>
<dbReference type="Ensembl" id="ENSLACT00000021195.1">
    <property type="protein sequence ID" value="ENSLACP00000021055.1"/>
    <property type="gene ID" value="ENSLACG00000018497.1"/>
</dbReference>
<dbReference type="EMBL" id="AFYH01010122">
    <property type="status" value="NOT_ANNOTATED_CDS"/>
    <property type="molecule type" value="Genomic_DNA"/>
</dbReference>
<reference evidence="3" key="2">
    <citation type="submission" date="2025-08" db="UniProtKB">
        <authorList>
            <consortium name="Ensembl"/>
        </authorList>
    </citation>
    <scope>IDENTIFICATION</scope>
</reference>
<dbReference type="EMBL" id="AFYH01010121">
    <property type="status" value="NOT_ANNOTATED_CDS"/>
    <property type="molecule type" value="Genomic_DNA"/>
</dbReference>
<evidence type="ECO:0000259" key="2">
    <source>
        <dbReference type="PROSITE" id="PS50238"/>
    </source>
</evidence>
<dbReference type="HOGENOM" id="CLU_048582_1_0_1"/>
<evidence type="ECO:0000313" key="4">
    <source>
        <dbReference type="Proteomes" id="UP000008672"/>
    </source>
</evidence>
<keyword evidence="4" id="KW-1185">Reference proteome</keyword>
<dbReference type="EMBL" id="AFYH01010123">
    <property type="status" value="NOT_ANNOTATED_CDS"/>
    <property type="molecule type" value="Genomic_DNA"/>
</dbReference>
<accession>H3BGN4</accession>
<dbReference type="EMBL" id="AFYH01010120">
    <property type="status" value="NOT_ANNOTATED_CDS"/>
    <property type="molecule type" value="Genomic_DNA"/>
</dbReference>
<dbReference type="SMART" id="SM00324">
    <property type="entry name" value="RhoGAP"/>
    <property type="match status" value="1"/>
</dbReference>
<protein>
    <recommendedName>
        <fullName evidence="2">Rho-GAP domain-containing protein</fullName>
    </recommendedName>
</protein>
<dbReference type="PROSITE" id="PS50238">
    <property type="entry name" value="RHOGAP"/>
    <property type="match status" value="1"/>
</dbReference>
<feature type="compositionally biased region" description="Basic and acidic residues" evidence="1">
    <location>
        <begin position="342"/>
        <end position="353"/>
    </location>
</feature>
<dbReference type="FunCoup" id="H3BGN4">
    <property type="interactions" value="218"/>
</dbReference>
<dbReference type="STRING" id="7897.ENSLACP00000021055"/>
<evidence type="ECO:0000313" key="3">
    <source>
        <dbReference type="Ensembl" id="ENSLACP00000021055.1"/>
    </source>
</evidence>
<gene>
    <name evidence="3" type="primary">LOC102346162</name>
</gene>
<dbReference type="GeneTree" id="ENSGT00940000155312"/>
<feature type="region of interest" description="Disordered" evidence="1">
    <location>
        <begin position="323"/>
        <end position="353"/>
    </location>
</feature>
<dbReference type="Pfam" id="PF00620">
    <property type="entry name" value="RhoGAP"/>
    <property type="match status" value="1"/>
</dbReference>
<dbReference type="GO" id="GO:0007165">
    <property type="term" value="P:signal transduction"/>
    <property type="evidence" value="ECO:0007669"/>
    <property type="project" value="InterPro"/>
</dbReference>
<dbReference type="AlphaFoldDB" id="H3BGN4"/>
<dbReference type="Gene3D" id="1.10.555.10">
    <property type="entry name" value="Rho GTPase activation protein"/>
    <property type="match status" value="1"/>
</dbReference>
<dbReference type="InterPro" id="IPR000198">
    <property type="entry name" value="RhoGAP_dom"/>
</dbReference>
<reference evidence="4" key="1">
    <citation type="submission" date="2011-08" db="EMBL/GenBank/DDBJ databases">
        <title>The draft genome of Latimeria chalumnae.</title>
        <authorList>
            <person name="Di Palma F."/>
            <person name="Alfoldi J."/>
            <person name="Johnson J."/>
            <person name="Berlin A."/>
            <person name="Gnerre S."/>
            <person name="Jaffe D."/>
            <person name="MacCallum I."/>
            <person name="Young S."/>
            <person name="Walker B.J."/>
            <person name="Lander E."/>
            <person name="Lindblad-Toh K."/>
        </authorList>
    </citation>
    <scope>NUCLEOTIDE SEQUENCE [LARGE SCALE GENOMIC DNA]</scope>
    <source>
        <strain evidence="4">Wild caught</strain>
    </source>
</reference>
<dbReference type="SUPFAM" id="SSF48350">
    <property type="entry name" value="GTPase activation domain, GAP"/>
    <property type="match status" value="1"/>
</dbReference>
<dbReference type="PANTHER" id="PTHR15670:SF5">
    <property type="entry name" value="RHO GTPASE-ACTIVATING PROTEIN 11A ISOFORM X1"/>
    <property type="match status" value="1"/>
</dbReference>
<dbReference type="Proteomes" id="UP000008672">
    <property type="component" value="Unassembled WGS sequence"/>
</dbReference>
<name>H3BGN4_LATCH</name>
<feature type="domain" description="Rho-GAP" evidence="2">
    <location>
        <begin position="50"/>
        <end position="242"/>
    </location>
</feature>
<proteinExistence type="predicted"/>